<accession>A0AAV9XQS4</accession>
<comment type="caution">
    <text evidence="1">The sequence shown here is derived from an EMBL/GenBank/DDBJ whole genome shotgun (WGS) entry which is preliminary data.</text>
</comment>
<protein>
    <submittedName>
        <fullName evidence="1">Uncharacterized protein</fullName>
    </submittedName>
</protein>
<reference evidence="1 2" key="1">
    <citation type="submission" date="2019-10" db="EMBL/GenBank/DDBJ databases">
        <authorList>
            <person name="Palmer J.M."/>
        </authorList>
    </citation>
    <scope>NUCLEOTIDE SEQUENCE [LARGE SCALE GENOMIC DNA]</scope>
    <source>
        <strain evidence="1 2">TWF694</strain>
    </source>
</reference>
<gene>
    <name evidence="1" type="ORF">TWF694_001009</name>
</gene>
<name>A0AAV9XQS4_9PEZI</name>
<dbReference type="EMBL" id="JAVHJO010000001">
    <property type="protein sequence ID" value="KAK6544309.1"/>
    <property type="molecule type" value="Genomic_DNA"/>
</dbReference>
<organism evidence="1 2">
    <name type="scientific">Orbilia ellipsospora</name>
    <dbReference type="NCBI Taxonomy" id="2528407"/>
    <lineage>
        <taxon>Eukaryota</taxon>
        <taxon>Fungi</taxon>
        <taxon>Dikarya</taxon>
        <taxon>Ascomycota</taxon>
        <taxon>Pezizomycotina</taxon>
        <taxon>Orbiliomycetes</taxon>
        <taxon>Orbiliales</taxon>
        <taxon>Orbiliaceae</taxon>
        <taxon>Orbilia</taxon>
    </lineage>
</organism>
<keyword evidence="2" id="KW-1185">Reference proteome</keyword>
<dbReference type="AlphaFoldDB" id="A0AAV9XQS4"/>
<dbReference type="Proteomes" id="UP001365542">
    <property type="component" value="Unassembled WGS sequence"/>
</dbReference>
<evidence type="ECO:0000313" key="2">
    <source>
        <dbReference type="Proteomes" id="UP001365542"/>
    </source>
</evidence>
<evidence type="ECO:0000313" key="1">
    <source>
        <dbReference type="EMBL" id="KAK6544309.1"/>
    </source>
</evidence>
<proteinExistence type="predicted"/>
<sequence length="157" mass="17602">MQVRMSKSSANLESFPRLFAGSEIPGLECHQVWLYITWYGYNYNVNKNESEDESGSCRDESEFAMITESIESPPHSQWSFETTTDQILTPLRKQSSTKPLLDIDDYAITPRLQELPGSPESLGVGNKTSPTLIGIEEQNDEENDTFLLRKAGSAFGS</sequence>